<feature type="chain" id="PRO_5019791566" description="Clp R domain-containing protein" evidence="2">
    <location>
        <begin position="27"/>
        <end position="126"/>
    </location>
</feature>
<reference evidence="4 5" key="1">
    <citation type="submission" date="2018-10" db="EMBL/GenBank/DDBJ databases">
        <title>A high-quality apple genome assembly.</title>
        <authorList>
            <person name="Hu J."/>
        </authorList>
    </citation>
    <scope>NUCLEOTIDE SEQUENCE [LARGE SCALE GENOMIC DNA]</scope>
    <source>
        <strain evidence="5">cv. HFTH1</strain>
        <tissue evidence="4">Young leaf</tissue>
    </source>
</reference>
<dbReference type="AlphaFoldDB" id="A0A498H9P2"/>
<organism evidence="4 5">
    <name type="scientific">Malus domestica</name>
    <name type="common">Apple</name>
    <name type="synonym">Pyrus malus</name>
    <dbReference type="NCBI Taxonomy" id="3750"/>
    <lineage>
        <taxon>Eukaryota</taxon>
        <taxon>Viridiplantae</taxon>
        <taxon>Streptophyta</taxon>
        <taxon>Embryophyta</taxon>
        <taxon>Tracheophyta</taxon>
        <taxon>Spermatophyta</taxon>
        <taxon>Magnoliopsida</taxon>
        <taxon>eudicotyledons</taxon>
        <taxon>Gunneridae</taxon>
        <taxon>Pentapetalae</taxon>
        <taxon>rosids</taxon>
        <taxon>fabids</taxon>
        <taxon>Rosales</taxon>
        <taxon>Rosaceae</taxon>
        <taxon>Amygdaloideae</taxon>
        <taxon>Maleae</taxon>
        <taxon>Malus</taxon>
    </lineage>
</organism>
<dbReference type="InterPro" id="IPR044217">
    <property type="entry name" value="CLPT1/2"/>
</dbReference>
<evidence type="ECO:0000313" key="4">
    <source>
        <dbReference type="EMBL" id="RXH67719.1"/>
    </source>
</evidence>
<sequence length="126" mass="14102">MAECQQFSDHSMLLLLLILVAGTSLAANFLRENAITLTKVREETIKLLGKTDMWFFSPEHPALTEEAQQVLDWAIDKKNKSCEFLDILNISIAGDSREITTSHLLLGIWYEGEPPGHKIMAGLGFN</sequence>
<dbReference type="PANTHER" id="PTHR47016">
    <property type="entry name" value="ATP-DEPENDENT CLP PROTEASE ATP-BINDING SUBUNIT CLPT1, CHLOROPLASTIC"/>
    <property type="match status" value="1"/>
</dbReference>
<dbReference type="SUPFAM" id="SSF81923">
    <property type="entry name" value="Double Clp-N motif"/>
    <property type="match status" value="1"/>
</dbReference>
<keyword evidence="5" id="KW-1185">Reference proteome</keyword>
<evidence type="ECO:0000256" key="2">
    <source>
        <dbReference type="SAM" id="SignalP"/>
    </source>
</evidence>
<evidence type="ECO:0000256" key="1">
    <source>
        <dbReference type="PROSITE-ProRule" id="PRU01251"/>
    </source>
</evidence>
<name>A0A498H9P2_MALDO</name>
<dbReference type="PANTHER" id="PTHR47016:SF2">
    <property type="entry name" value="ATP-DEPENDENT CLP PROTEASE ATP-BINDING SUBUNIT CLPT2, CHLOROPLASTIC"/>
    <property type="match status" value="1"/>
</dbReference>
<feature type="domain" description="Clp R" evidence="3">
    <location>
        <begin position="1"/>
        <end position="126"/>
    </location>
</feature>
<keyword evidence="2" id="KW-0732">Signal</keyword>
<proteinExistence type="predicted"/>
<accession>A0A498H9P2</accession>
<dbReference type="Gene3D" id="1.10.1780.10">
    <property type="entry name" value="Clp, N-terminal domain"/>
    <property type="match status" value="1"/>
</dbReference>
<dbReference type="EMBL" id="RDQH01000343">
    <property type="protein sequence ID" value="RXH67719.1"/>
    <property type="molecule type" value="Genomic_DNA"/>
</dbReference>
<feature type="signal peptide" evidence="2">
    <location>
        <begin position="1"/>
        <end position="26"/>
    </location>
</feature>
<evidence type="ECO:0000259" key="3">
    <source>
        <dbReference type="PROSITE" id="PS51903"/>
    </source>
</evidence>
<keyword evidence="1" id="KW-0677">Repeat</keyword>
<protein>
    <recommendedName>
        <fullName evidence="3">Clp R domain-containing protein</fullName>
    </recommendedName>
</protein>
<evidence type="ECO:0000313" key="5">
    <source>
        <dbReference type="Proteomes" id="UP000290289"/>
    </source>
</evidence>
<comment type="caution">
    <text evidence="4">The sequence shown here is derived from an EMBL/GenBank/DDBJ whole genome shotgun (WGS) entry which is preliminary data.</text>
</comment>
<dbReference type="InterPro" id="IPR036628">
    <property type="entry name" value="Clp_N_dom_sf"/>
</dbReference>
<dbReference type="STRING" id="3750.A0A498H9P2"/>
<dbReference type="Proteomes" id="UP000290289">
    <property type="component" value="Chromosome 17"/>
</dbReference>
<dbReference type="InterPro" id="IPR004176">
    <property type="entry name" value="Clp_R_N"/>
</dbReference>
<dbReference type="PROSITE" id="PS51903">
    <property type="entry name" value="CLP_R"/>
    <property type="match status" value="1"/>
</dbReference>
<gene>
    <name evidence="4" type="ORF">DVH24_027866</name>
</gene>